<feature type="compositionally biased region" description="Acidic residues" evidence="7">
    <location>
        <begin position="199"/>
        <end position="211"/>
    </location>
</feature>
<dbReference type="EMBL" id="MU128933">
    <property type="protein sequence ID" value="KAF9517307.1"/>
    <property type="molecule type" value="Genomic_DNA"/>
</dbReference>
<dbReference type="InterPro" id="IPR010997">
    <property type="entry name" value="HRDC-like_sf"/>
</dbReference>
<dbReference type="SMART" id="SM00657">
    <property type="entry name" value="RPOL4c"/>
    <property type="match status" value="1"/>
</dbReference>
<accession>A0A9P6B4M3</accession>
<evidence type="ECO:0000256" key="5">
    <source>
        <dbReference type="ARBA" id="ARBA00023163"/>
    </source>
</evidence>
<evidence type="ECO:0000256" key="4">
    <source>
        <dbReference type="ARBA" id="ARBA00022478"/>
    </source>
</evidence>
<gene>
    <name evidence="9" type="ORF">BS47DRAFT_1390087</name>
</gene>
<sequence>MEVLVPRSALLSNFEVLRLLKELEAEQLVHARAALVKKEGEEADPKSVVTALGDIVSENMRTVQFEVIEHLSTPPMLTTRQDEQSVAQLLVQLQVYELTKIEKLQIVNLLPTHAVELYVVIEEFEERFSMDDMEAMLEIVRNHVKDSPTTSGPDDVSQRHSGLGTGPEPIVGDGHGGQDGWEAPDEFDELMDGPRYGEYEDDLGEDANDDD</sequence>
<organism evidence="9 10">
    <name type="scientific">Hydnum rufescens UP504</name>
    <dbReference type="NCBI Taxonomy" id="1448309"/>
    <lineage>
        <taxon>Eukaryota</taxon>
        <taxon>Fungi</taxon>
        <taxon>Dikarya</taxon>
        <taxon>Basidiomycota</taxon>
        <taxon>Agaricomycotina</taxon>
        <taxon>Agaricomycetes</taxon>
        <taxon>Cantharellales</taxon>
        <taxon>Hydnaceae</taxon>
        <taxon>Hydnum</taxon>
    </lineage>
</organism>
<dbReference type="InterPro" id="IPR006590">
    <property type="entry name" value="RNA_pol_Rpb4/RPC9_core"/>
</dbReference>
<keyword evidence="10" id="KW-1185">Reference proteome</keyword>
<comment type="similarity">
    <text evidence="2">Belongs to the eukaryotic RPC9 RNA polymerase subunit family.</text>
</comment>
<dbReference type="Gene3D" id="1.20.1250.40">
    <property type="match status" value="1"/>
</dbReference>
<protein>
    <recommendedName>
        <fullName evidence="3">DNA-directed RNA polymerase III subunit RPC9</fullName>
    </recommendedName>
</protein>
<comment type="subcellular location">
    <subcellularLocation>
        <location evidence="1">Nucleus</location>
    </subcellularLocation>
</comment>
<dbReference type="Pfam" id="PF03874">
    <property type="entry name" value="RNA_pol_Rpb4"/>
    <property type="match status" value="1"/>
</dbReference>
<dbReference type="InterPro" id="IPR005574">
    <property type="entry name" value="Rpb4/RPC9"/>
</dbReference>
<evidence type="ECO:0000256" key="3">
    <source>
        <dbReference type="ARBA" id="ARBA00016672"/>
    </source>
</evidence>
<evidence type="ECO:0000313" key="9">
    <source>
        <dbReference type="EMBL" id="KAF9517307.1"/>
    </source>
</evidence>
<feature type="compositionally biased region" description="Acidic residues" evidence="7">
    <location>
        <begin position="182"/>
        <end position="191"/>
    </location>
</feature>
<evidence type="ECO:0000256" key="7">
    <source>
        <dbReference type="SAM" id="MobiDB-lite"/>
    </source>
</evidence>
<dbReference type="GO" id="GO:0000166">
    <property type="term" value="F:nucleotide binding"/>
    <property type="evidence" value="ECO:0007669"/>
    <property type="project" value="InterPro"/>
</dbReference>
<feature type="region of interest" description="Disordered" evidence="7">
    <location>
        <begin position="145"/>
        <end position="211"/>
    </location>
</feature>
<dbReference type="PANTHER" id="PTHR15561">
    <property type="entry name" value="CALCITONIN GENE-RELATED PEPTIDE-RECEPTOR COMPONENT PROTEIN"/>
    <property type="match status" value="1"/>
</dbReference>
<dbReference type="PANTHER" id="PTHR15561:SF0">
    <property type="entry name" value="DNA-DIRECTED RNA POLYMERASE III SUBUNIT RPC9"/>
    <property type="match status" value="1"/>
</dbReference>
<dbReference type="GO" id="GO:0005666">
    <property type="term" value="C:RNA polymerase III complex"/>
    <property type="evidence" value="ECO:0007669"/>
    <property type="project" value="InterPro"/>
</dbReference>
<name>A0A9P6B4M3_9AGAM</name>
<evidence type="ECO:0000256" key="6">
    <source>
        <dbReference type="ARBA" id="ARBA00023242"/>
    </source>
</evidence>
<dbReference type="InterPro" id="IPR038324">
    <property type="entry name" value="Rpb4/RPC9_sf"/>
</dbReference>
<keyword evidence="4" id="KW-0240">DNA-directed RNA polymerase</keyword>
<dbReference type="InterPro" id="IPR038846">
    <property type="entry name" value="RPC9"/>
</dbReference>
<keyword evidence="6" id="KW-0539">Nucleus</keyword>
<comment type="caution">
    <text evidence="9">The sequence shown here is derived from an EMBL/GenBank/DDBJ whole genome shotgun (WGS) entry which is preliminary data.</text>
</comment>
<evidence type="ECO:0000313" key="10">
    <source>
        <dbReference type="Proteomes" id="UP000886523"/>
    </source>
</evidence>
<evidence type="ECO:0000256" key="1">
    <source>
        <dbReference type="ARBA" id="ARBA00004123"/>
    </source>
</evidence>
<dbReference type="Proteomes" id="UP000886523">
    <property type="component" value="Unassembled WGS sequence"/>
</dbReference>
<evidence type="ECO:0000256" key="2">
    <source>
        <dbReference type="ARBA" id="ARBA00006898"/>
    </source>
</evidence>
<reference evidence="9" key="1">
    <citation type="journal article" date="2020" name="Nat. Commun.">
        <title>Large-scale genome sequencing of mycorrhizal fungi provides insights into the early evolution of symbiotic traits.</title>
        <authorList>
            <person name="Miyauchi S."/>
            <person name="Kiss E."/>
            <person name="Kuo A."/>
            <person name="Drula E."/>
            <person name="Kohler A."/>
            <person name="Sanchez-Garcia M."/>
            <person name="Morin E."/>
            <person name="Andreopoulos B."/>
            <person name="Barry K.W."/>
            <person name="Bonito G."/>
            <person name="Buee M."/>
            <person name="Carver A."/>
            <person name="Chen C."/>
            <person name="Cichocki N."/>
            <person name="Clum A."/>
            <person name="Culley D."/>
            <person name="Crous P.W."/>
            <person name="Fauchery L."/>
            <person name="Girlanda M."/>
            <person name="Hayes R.D."/>
            <person name="Keri Z."/>
            <person name="LaButti K."/>
            <person name="Lipzen A."/>
            <person name="Lombard V."/>
            <person name="Magnuson J."/>
            <person name="Maillard F."/>
            <person name="Murat C."/>
            <person name="Nolan M."/>
            <person name="Ohm R.A."/>
            <person name="Pangilinan J."/>
            <person name="Pereira M.F."/>
            <person name="Perotto S."/>
            <person name="Peter M."/>
            <person name="Pfister S."/>
            <person name="Riley R."/>
            <person name="Sitrit Y."/>
            <person name="Stielow J.B."/>
            <person name="Szollosi G."/>
            <person name="Zifcakova L."/>
            <person name="Stursova M."/>
            <person name="Spatafora J.W."/>
            <person name="Tedersoo L."/>
            <person name="Vaario L.M."/>
            <person name="Yamada A."/>
            <person name="Yan M."/>
            <person name="Wang P."/>
            <person name="Xu J."/>
            <person name="Bruns T."/>
            <person name="Baldrian P."/>
            <person name="Vilgalys R."/>
            <person name="Dunand C."/>
            <person name="Henrissat B."/>
            <person name="Grigoriev I.V."/>
            <person name="Hibbett D."/>
            <person name="Nagy L.G."/>
            <person name="Martin F.M."/>
        </authorList>
    </citation>
    <scope>NUCLEOTIDE SEQUENCE</scope>
    <source>
        <strain evidence="9">UP504</strain>
    </source>
</reference>
<dbReference type="OrthoDB" id="1746530at2759"/>
<keyword evidence="5" id="KW-0804">Transcription</keyword>
<proteinExistence type="inferred from homology"/>
<feature type="domain" description="RNA polymerase Rpb4/RPC9 core" evidence="8">
    <location>
        <begin position="34"/>
        <end position="147"/>
    </location>
</feature>
<dbReference type="GO" id="GO:0006384">
    <property type="term" value="P:transcription initiation at RNA polymerase III promoter"/>
    <property type="evidence" value="ECO:0007669"/>
    <property type="project" value="InterPro"/>
</dbReference>
<evidence type="ECO:0000259" key="8">
    <source>
        <dbReference type="SMART" id="SM00657"/>
    </source>
</evidence>
<dbReference type="AlphaFoldDB" id="A0A9P6B4M3"/>
<dbReference type="SUPFAM" id="SSF47819">
    <property type="entry name" value="HRDC-like"/>
    <property type="match status" value="1"/>
</dbReference>